<evidence type="ECO:0000313" key="2">
    <source>
        <dbReference type="EMBL" id="AKD03231.1"/>
    </source>
</evidence>
<organism evidence="2 3">
    <name type="scientific">Pontibacter korlensis</name>
    <dbReference type="NCBI Taxonomy" id="400092"/>
    <lineage>
        <taxon>Bacteria</taxon>
        <taxon>Pseudomonadati</taxon>
        <taxon>Bacteroidota</taxon>
        <taxon>Cytophagia</taxon>
        <taxon>Cytophagales</taxon>
        <taxon>Hymenobacteraceae</taxon>
        <taxon>Pontibacter</taxon>
    </lineage>
</organism>
<feature type="region of interest" description="Disordered" evidence="1">
    <location>
        <begin position="25"/>
        <end position="44"/>
    </location>
</feature>
<reference evidence="2 3" key="1">
    <citation type="journal article" date="2015" name="Sci. Rep.">
        <title>Unraveling adaptation of Pontibacter korlensis to radiation and infertility in desert through complete genome and comparative transcriptomic analysis.</title>
        <authorList>
            <person name="Dai J."/>
            <person name="Dai W."/>
            <person name="Qiu C."/>
            <person name="Yang Z."/>
            <person name="Zhang Y."/>
            <person name="Zhou M."/>
            <person name="Zhang L."/>
            <person name="Fang C."/>
            <person name="Gao Q."/>
            <person name="Yang Q."/>
            <person name="Li X."/>
            <person name="Wang Z."/>
            <person name="Wang Z."/>
            <person name="Jia Z."/>
            <person name="Chen X."/>
        </authorList>
    </citation>
    <scope>NUCLEOTIDE SEQUENCE [LARGE SCALE GENOMIC DNA]</scope>
    <source>
        <strain evidence="2 3">X14-1T</strain>
    </source>
</reference>
<dbReference type="KEGG" id="pko:PKOR_08955"/>
<keyword evidence="3" id="KW-1185">Reference proteome</keyword>
<name>A0A0E3UX28_9BACT</name>
<evidence type="ECO:0000313" key="3">
    <source>
        <dbReference type="Proteomes" id="UP000033109"/>
    </source>
</evidence>
<dbReference type="AlphaFoldDB" id="A0A0E3UX28"/>
<gene>
    <name evidence="2" type="ORF">PKOR_08955</name>
</gene>
<accession>A0A0E3UX28</accession>
<proteinExistence type="predicted"/>
<protein>
    <submittedName>
        <fullName evidence="2">Uncharacterized protein</fullName>
    </submittedName>
</protein>
<dbReference type="Proteomes" id="UP000033109">
    <property type="component" value="Chromosome"/>
</dbReference>
<dbReference type="HOGENOM" id="CLU_2918737_0_0_10"/>
<evidence type="ECO:0000256" key="1">
    <source>
        <dbReference type="SAM" id="MobiDB-lite"/>
    </source>
</evidence>
<dbReference type="EMBL" id="CP009621">
    <property type="protein sequence ID" value="AKD03231.1"/>
    <property type="molecule type" value="Genomic_DNA"/>
</dbReference>
<sequence>MTEEDKESIKEEITNLESKLESLRSKVESDATAQTDNHQAEDVIRDEDIPVVSIDTTKALK</sequence>
<dbReference type="PATRIC" id="fig|400092.3.peg.1967"/>